<organism evidence="10 11">
    <name type="scientific">Penaeus vannamei</name>
    <name type="common">Whiteleg shrimp</name>
    <name type="synonym">Litopenaeus vannamei</name>
    <dbReference type="NCBI Taxonomy" id="6689"/>
    <lineage>
        <taxon>Eukaryota</taxon>
        <taxon>Metazoa</taxon>
        <taxon>Ecdysozoa</taxon>
        <taxon>Arthropoda</taxon>
        <taxon>Crustacea</taxon>
        <taxon>Multicrustacea</taxon>
        <taxon>Malacostraca</taxon>
        <taxon>Eumalacostraca</taxon>
        <taxon>Eucarida</taxon>
        <taxon>Decapoda</taxon>
        <taxon>Dendrobranchiata</taxon>
        <taxon>Penaeoidea</taxon>
        <taxon>Penaeidae</taxon>
        <taxon>Penaeus</taxon>
    </lineage>
</organism>
<dbReference type="STRING" id="6689.A0A423TNM7"/>
<dbReference type="GO" id="GO:0005634">
    <property type="term" value="C:nucleus"/>
    <property type="evidence" value="ECO:0007669"/>
    <property type="project" value="UniProtKB-SubCell"/>
</dbReference>
<keyword evidence="11" id="KW-1185">Reference proteome</keyword>
<evidence type="ECO:0000256" key="5">
    <source>
        <dbReference type="ARBA" id="ARBA00022833"/>
    </source>
</evidence>
<dbReference type="InterPro" id="IPR013087">
    <property type="entry name" value="Znf_C2H2_type"/>
</dbReference>
<dbReference type="SUPFAM" id="SSF57667">
    <property type="entry name" value="beta-beta-alpha zinc fingers"/>
    <property type="match status" value="1"/>
</dbReference>
<feature type="region of interest" description="Disordered" evidence="8">
    <location>
        <begin position="65"/>
        <end position="92"/>
    </location>
</feature>
<keyword evidence="3" id="KW-0677">Repeat</keyword>
<keyword evidence="6" id="KW-0539">Nucleus</keyword>
<comment type="subcellular location">
    <subcellularLocation>
        <location evidence="1">Nucleus</location>
    </subcellularLocation>
</comment>
<reference evidence="10 11" key="1">
    <citation type="submission" date="2018-04" db="EMBL/GenBank/DDBJ databases">
        <authorList>
            <person name="Zhang X."/>
            <person name="Yuan J."/>
            <person name="Li F."/>
            <person name="Xiang J."/>
        </authorList>
    </citation>
    <scope>NUCLEOTIDE SEQUENCE [LARGE SCALE GENOMIC DNA]</scope>
    <source>
        <tissue evidence="10">Muscle</tissue>
    </source>
</reference>
<evidence type="ECO:0000256" key="6">
    <source>
        <dbReference type="ARBA" id="ARBA00023242"/>
    </source>
</evidence>
<dbReference type="GO" id="GO:0008270">
    <property type="term" value="F:zinc ion binding"/>
    <property type="evidence" value="ECO:0007669"/>
    <property type="project" value="UniProtKB-KW"/>
</dbReference>
<dbReference type="AlphaFoldDB" id="A0A423TNM7"/>
<dbReference type="Proteomes" id="UP000283509">
    <property type="component" value="Unassembled WGS sequence"/>
</dbReference>
<sequence length="231" mass="24731">MVEESVLSCSSVVEGVSSFPSLPPSFHDPAFPVPQYSGSWEGLAQPYTQFLPLTPPLAADTYLAGSSPATPSVPSPPYACPPGPSSSQSLSGRGLMPSVYTGALTPPVSPAPTVIATNLAAQQVRVITPSEVLPLSGKPVVAKQTRQKFPCSDCGKLYTQRRARDLHMLVHTGERPFVCDRCGAAFNRPGTLKVHRITEVCLRKHRRAFDQRASARAGRAWAHRTSMAAPK</sequence>
<dbReference type="PROSITE" id="PS50157">
    <property type="entry name" value="ZINC_FINGER_C2H2_2"/>
    <property type="match status" value="2"/>
</dbReference>
<evidence type="ECO:0000256" key="4">
    <source>
        <dbReference type="ARBA" id="ARBA00022771"/>
    </source>
</evidence>
<dbReference type="InterPro" id="IPR036236">
    <property type="entry name" value="Znf_C2H2_sf"/>
</dbReference>
<name>A0A423TNM7_PENVA</name>
<evidence type="ECO:0000259" key="9">
    <source>
        <dbReference type="PROSITE" id="PS50157"/>
    </source>
</evidence>
<feature type="domain" description="C2H2-type" evidence="9">
    <location>
        <begin position="177"/>
        <end position="204"/>
    </location>
</feature>
<feature type="domain" description="C2H2-type" evidence="9">
    <location>
        <begin position="149"/>
        <end position="176"/>
    </location>
</feature>
<proteinExistence type="predicted"/>
<dbReference type="Pfam" id="PF00096">
    <property type="entry name" value="zf-C2H2"/>
    <property type="match status" value="1"/>
</dbReference>
<gene>
    <name evidence="10" type="ORF">C7M84_003230</name>
</gene>
<evidence type="ECO:0000313" key="10">
    <source>
        <dbReference type="EMBL" id="ROT78066.1"/>
    </source>
</evidence>
<evidence type="ECO:0000256" key="3">
    <source>
        <dbReference type="ARBA" id="ARBA00022737"/>
    </source>
</evidence>
<evidence type="ECO:0000313" key="11">
    <source>
        <dbReference type="Proteomes" id="UP000283509"/>
    </source>
</evidence>
<evidence type="ECO:0000256" key="1">
    <source>
        <dbReference type="ARBA" id="ARBA00004123"/>
    </source>
</evidence>
<evidence type="ECO:0000256" key="2">
    <source>
        <dbReference type="ARBA" id="ARBA00022723"/>
    </source>
</evidence>
<dbReference type="PROSITE" id="PS00028">
    <property type="entry name" value="ZINC_FINGER_C2H2_1"/>
    <property type="match status" value="1"/>
</dbReference>
<dbReference type="GO" id="GO:0000981">
    <property type="term" value="F:DNA-binding transcription factor activity, RNA polymerase II-specific"/>
    <property type="evidence" value="ECO:0007669"/>
    <property type="project" value="TreeGrafter"/>
</dbReference>
<dbReference type="EMBL" id="QCYY01001440">
    <property type="protein sequence ID" value="ROT78066.1"/>
    <property type="molecule type" value="Genomic_DNA"/>
</dbReference>
<keyword evidence="4 7" id="KW-0863">Zinc-finger</keyword>
<dbReference type="Gene3D" id="3.30.160.60">
    <property type="entry name" value="Classic Zinc Finger"/>
    <property type="match status" value="2"/>
</dbReference>
<feature type="compositionally biased region" description="Pro residues" evidence="8">
    <location>
        <begin position="71"/>
        <end position="84"/>
    </location>
</feature>
<reference evidence="10 11" key="2">
    <citation type="submission" date="2019-01" db="EMBL/GenBank/DDBJ databases">
        <title>The decoding of complex shrimp genome reveals the adaptation for benthos swimmer, frequently molting mechanism and breeding impact on genome.</title>
        <authorList>
            <person name="Sun Y."/>
            <person name="Gao Y."/>
            <person name="Yu Y."/>
        </authorList>
    </citation>
    <scope>NUCLEOTIDE SEQUENCE [LARGE SCALE GENOMIC DNA]</scope>
    <source>
        <tissue evidence="10">Muscle</tissue>
    </source>
</reference>
<dbReference type="FunFam" id="3.30.160.60:FF:000176">
    <property type="entry name" value="zinc finger protein 70"/>
    <property type="match status" value="1"/>
</dbReference>
<keyword evidence="5" id="KW-0862">Zinc</keyword>
<dbReference type="SMART" id="SM00355">
    <property type="entry name" value="ZnF_C2H2"/>
    <property type="match status" value="2"/>
</dbReference>
<comment type="caution">
    <text evidence="10">The sequence shown here is derived from an EMBL/GenBank/DDBJ whole genome shotgun (WGS) entry which is preliminary data.</text>
</comment>
<evidence type="ECO:0000256" key="8">
    <source>
        <dbReference type="SAM" id="MobiDB-lite"/>
    </source>
</evidence>
<dbReference type="OrthoDB" id="3437960at2759"/>
<dbReference type="PANTHER" id="PTHR24394:SF44">
    <property type="entry name" value="ZINC FINGER PROTEIN 271-LIKE"/>
    <property type="match status" value="1"/>
</dbReference>
<evidence type="ECO:0000256" key="7">
    <source>
        <dbReference type="PROSITE-ProRule" id="PRU00042"/>
    </source>
</evidence>
<dbReference type="PANTHER" id="PTHR24394">
    <property type="entry name" value="ZINC FINGER PROTEIN"/>
    <property type="match status" value="1"/>
</dbReference>
<accession>A0A423TNM7</accession>
<protein>
    <submittedName>
        <fullName evidence="10">Zinc finger protein</fullName>
    </submittedName>
</protein>
<keyword evidence="2" id="KW-0479">Metal-binding</keyword>